<feature type="region of interest" description="Disordered" evidence="1">
    <location>
        <begin position="1"/>
        <end position="23"/>
    </location>
</feature>
<reference evidence="2" key="1">
    <citation type="submission" date="2023-05" db="EMBL/GenBank/DDBJ databases">
        <authorList>
            <person name="Stuckert A."/>
        </authorList>
    </citation>
    <scope>NUCLEOTIDE SEQUENCE</scope>
</reference>
<comment type="caution">
    <text evidence="2">The sequence shown here is derived from an EMBL/GenBank/DDBJ whole genome shotgun (WGS) entry which is preliminary data.</text>
</comment>
<sequence>MSGGTGMFPFPERHGLPRPPTGNWSAGGIIARFKSYSFPKAGSKKQSLAEVSRHGSVSSINPYVSRPKSDERVSDSSMYSMPMDTDVYRGIYEDPDELRTQTLKIKREQLLIADIELGSGNFGTVKKGIFKKQQNLKRKLP</sequence>
<feature type="region of interest" description="Disordered" evidence="1">
    <location>
        <begin position="47"/>
        <end position="81"/>
    </location>
</feature>
<evidence type="ECO:0000313" key="3">
    <source>
        <dbReference type="Proteomes" id="UP001162483"/>
    </source>
</evidence>
<keyword evidence="3" id="KW-1185">Reference proteome</keyword>
<accession>A0ABN9DT26</accession>
<dbReference type="EMBL" id="CATNWA010014720">
    <property type="protein sequence ID" value="CAI9575134.1"/>
    <property type="molecule type" value="Genomic_DNA"/>
</dbReference>
<name>A0ABN9DT26_9NEOB</name>
<organism evidence="2 3">
    <name type="scientific">Staurois parvus</name>
    <dbReference type="NCBI Taxonomy" id="386267"/>
    <lineage>
        <taxon>Eukaryota</taxon>
        <taxon>Metazoa</taxon>
        <taxon>Chordata</taxon>
        <taxon>Craniata</taxon>
        <taxon>Vertebrata</taxon>
        <taxon>Euteleostomi</taxon>
        <taxon>Amphibia</taxon>
        <taxon>Batrachia</taxon>
        <taxon>Anura</taxon>
        <taxon>Neobatrachia</taxon>
        <taxon>Ranoidea</taxon>
        <taxon>Ranidae</taxon>
        <taxon>Staurois</taxon>
    </lineage>
</organism>
<proteinExistence type="predicted"/>
<protein>
    <submittedName>
        <fullName evidence="2">Uncharacterized protein</fullName>
    </submittedName>
</protein>
<gene>
    <name evidence="2" type="ORF">SPARVUS_LOCUS8139817</name>
</gene>
<evidence type="ECO:0000313" key="2">
    <source>
        <dbReference type="EMBL" id="CAI9575134.1"/>
    </source>
</evidence>
<dbReference type="Gene3D" id="3.30.200.20">
    <property type="entry name" value="Phosphorylase Kinase, domain 1"/>
    <property type="match status" value="1"/>
</dbReference>
<evidence type="ECO:0000256" key="1">
    <source>
        <dbReference type="SAM" id="MobiDB-lite"/>
    </source>
</evidence>
<dbReference type="Proteomes" id="UP001162483">
    <property type="component" value="Unassembled WGS sequence"/>
</dbReference>